<dbReference type="PANTHER" id="PTHR21600">
    <property type="entry name" value="MITOCHONDRIAL RNA PSEUDOURIDINE SYNTHASE"/>
    <property type="match status" value="1"/>
</dbReference>
<protein>
    <recommendedName>
        <fullName evidence="2">RNA pseudouridylate synthase</fullName>
    </recommendedName>
    <alternativeName>
        <fullName evidence="3">RNA-uridine isomerase</fullName>
    </alternativeName>
</protein>
<proteinExistence type="predicted"/>
<dbReference type="InterPro" id="IPR006145">
    <property type="entry name" value="PsdUridine_synth_RsuA/RluA"/>
</dbReference>
<sequence>MPQALPIIRGLNPTRAQVPVTWTDSVRASDFVWRLVSSQRHRHPEDDEAAVAERFAHGAVVTDKGVPLGADDLLRPGTWINFYRRPAPERPVPGELTVLHQDSNIVVVDKPPFLATLPRGQHITETALTKARVALNNPELSPSHRLDRLTSGVLMFTASRAVRGAYQTMFDRRIPQKTYEAITPLVGGAPYAPLPEFSDWTQWEPPTEENPWRLEHCMVKIQGRLSTFLTDEPPNAVTLVTALKEEERVVGRQPDGSPLCRKVLVWTLKPLTGKTHQLRVALRSLGLPLINDPLYSEVTDKALTTPNGELPRPVFAEDEDFNHPLGLVAKILEFDDPLTGEPRRFTSLR</sequence>
<dbReference type="InterPro" id="IPR020103">
    <property type="entry name" value="PsdUridine_synth_cat_dom_sf"/>
</dbReference>
<comment type="catalytic activity">
    <reaction evidence="1">
        <text>a uridine in RNA = a pseudouridine in RNA</text>
        <dbReference type="Rhea" id="RHEA:48348"/>
        <dbReference type="Rhea" id="RHEA-COMP:12068"/>
        <dbReference type="Rhea" id="RHEA-COMP:12069"/>
        <dbReference type="ChEBI" id="CHEBI:65314"/>
        <dbReference type="ChEBI" id="CHEBI:65315"/>
    </reaction>
</comment>
<evidence type="ECO:0000256" key="1">
    <source>
        <dbReference type="ARBA" id="ARBA00000073"/>
    </source>
</evidence>
<dbReference type="PANTHER" id="PTHR21600:SF84">
    <property type="entry name" value="PSEUDOURIDINE SYNTHASE RSUA_RLUA-LIKE DOMAIN-CONTAINING PROTEIN"/>
    <property type="match status" value="1"/>
</dbReference>
<evidence type="ECO:0000256" key="2">
    <source>
        <dbReference type="ARBA" id="ARBA00031870"/>
    </source>
</evidence>
<organism evidence="5 6">
    <name type="scientific">Corynebacterium zhongnanshanii</name>
    <dbReference type="NCBI Taxonomy" id="2768834"/>
    <lineage>
        <taxon>Bacteria</taxon>
        <taxon>Bacillati</taxon>
        <taxon>Actinomycetota</taxon>
        <taxon>Actinomycetes</taxon>
        <taxon>Mycobacteriales</taxon>
        <taxon>Corynebacteriaceae</taxon>
        <taxon>Corynebacterium</taxon>
    </lineage>
</organism>
<dbReference type="Pfam" id="PF00849">
    <property type="entry name" value="PseudoU_synth_2"/>
    <property type="match status" value="1"/>
</dbReference>
<name>A0ABQ6VCP3_9CORY</name>
<gene>
    <name evidence="5" type="ORF">F8377_08900</name>
</gene>
<dbReference type="EMBL" id="WBZJ01000003">
    <property type="protein sequence ID" value="KAB3520007.1"/>
    <property type="molecule type" value="Genomic_DNA"/>
</dbReference>
<evidence type="ECO:0000313" key="6">
    <source>
        <dbReference type="Proteomes" id="UP000436181"/>
    </source>
</evidence>
<comment type="caution">
    <text evidence="5">The sequence shown here is derived from an EMBL/GenBank/DDBJ whole genome shotgun (WGS) entry which is preliminary data.</text>
</comment>
<dbReference type="SUPFAM" id="SSF55120">
    <property type="entry name" value="Pseudouridine synthase"/>
    <property type="match status" value="1"/>
</dbReference>
<evidence type="ECO:0000256" key="3">
    <source>
        <dbReference type="ARBA" id="ARBA00033164"/>
    </source>
</evidence>
<feature type="domain" description="Pseudouridine synthase RsuA/RluA-like" evidence="4">
    <location>
        <begin position="104"/>
        <end position="283"/>
    </location>
</feature>
<reference evidence="5 6" key="1">
    <citation type="submission" date="2019-10" db="EMBL/GenBank/DDBJ databases">
        <title>Corynebacterium sp novel species isolated from the respiratory tract of Marmot.</title>
        <authorList>
            <person name="Zhang G."/>
        </authorList>
    </citation>
    <scope>NUCLEOTIDE SEQUENCE [LARGE SCALE GENOMIC DNA]</scope>
    <source>
        <strain evidence="5 6">336</strain>
    </source>
</reference>
<keyword evidence="6" id="KW-1185">Reference proteome</keyword>
<dbReference type="Proteomes" id="UP000436181">
    <property type="component" value="Unassembled WGS sequence"/>
</dbReference>
<evidence type="ECO:0000313" key="5">
    <source>
        <dbReference type="EMBL" id="KAB3520007.1"/>
    </source>
</evidence>
<dbReference type="InterPro" id="IPR050188">
    <property type="entry name" value="RluA_PseudoU_synthase"/>
</dbReference>
<evidence type="ECO:0000259" key="4">
    <source>
        <dbReference type="Pfam" id="PF00849"/>
    </source>
</evidence>
<dbReference type="Gene3D" id="3.30.2350.10">
    <property type="entry name" value="Pseudouridine synthase"/>
    <property type="match status" value="1"/>
</dbReference>
<accession>A0ABQ6VCP3</accession>